<dbReference type="EMBL" id="KV453931">
    <property type="protein sequence ID" value="ODV73389.1"/>
    <property type="molecule type" value="Genomic_DNA"/>
</dbReference>
<reference evidence="3 4" key="1">
    <citation type="journal article" date="2016" name="Proc. Natl. Acad. Sci. U.S.A.">
        <title>Comparative genomics of biotechnologically important yeasts.</title>
        <authorList>
            <person name="Riley R."/>
            <person name="Haridas S."/>
            <person name="Wolfe K.H."/>
            <person name="Lopes M.R."/>
            <person name="Hittinger C.T."/>
            <person name="Goeker M."/>
            <person name="Salamov A.A."/>
            <person name="Wisecaver J.H."/>
            <person name="Long T.M."/>
            <person name="Calvey C.H."/>
            <person name="Aerts A.L."/>
            <person name="Barry K.W."/>
            <person name="Choi C."/>
            <person name="Clum A."/>
            <person name="Coughlan A.Y."/>
            <person name="Deshpande S."/>
            <person name="Douglass A.P."/>
            <person name="Hanson S.J."/>
            <person name="Klenk H.-P."/>
            <person name="LaButti K.M."/>
            <person name="Lapidus A."/>
            <person name="Lindquist E.A."/>
            <person name="Lipzen A.M."/>
            <person name="Meier-Kolthoff J.P."/>
            <person name="Ohm R.A."/>
            <person name="Otillar R.P."/>
            <person name="Pangilinan J.L."/>
            <person name="Peng Y."/>
            <person name="Rokas A."/>
            <person name="Rosa C.A."/>
            <person name="Scheuner C."/>
            <person name="Sibirny A.A."/>
            <person name="Slot J.C."/>
            <person name="Stielow J.B."/>
            <person name="Sun H."/>
            <person name="Kurtzman C.P."/>
            <person name="Blackwell M."/>
            <person name="Grigoriev I.V."/>
            <person name="Jeffries T.W."/>
        </authorList>
    </citation>
    <scope>NUCLEOTIDE SEQUENCE [LARGE SCALE GENOMIC DNA]</scope>
    <source>
        <strain evidence="4">ATCC 18201 / CBS 1600 / BCRC 20928 / JCM 3617 / NBRC 0987 / NRRL Y-1542</strain>
    </source>
</reference>
<feature type="compositionally biased region" description="Polar residues" evidence="1">
    <location>
        <begin position="250"/>
        <end position="261"/>
    </location>
</feature>
<evidence type="ECO:0000313" key="4">
    <source>
        <dbReference type="Proteomes" id="UP000094389"/>
    </source>
</evidence>
<keyword evidence="2" id="KW-1133">Transmembrane helix</keyword>
<feature type="transmembrane region" description="Helical" evidence="2">
    <location>
        <begin position="176"/>
        <end position="195"/>
    </location>
</feature>
<proteinExistence type="predicted"/>
<feature type="compositionally biased region" description="Polar residues" evidence="1">
    <location>
        <begin position="280"/>
        <end position="289"/>
    </location>
</feature>
<feature type="compositionally biased region" description="Low complexity" evidence="1">
    <location>
        <begin position="56"/>
        <end position="70"/>
    </location>
</feature>
<feature type="region of interest" description="Disordered" evidence="1">
    <location>
        <begin position="49"/>
        <end position="92"/>
    </location>
</feature>
<dbReference type="RefSeq" id="XP_020070428.1">
    <property type="nucleotide sequence ID" value="XM_020217008.1"/>
</dbReference>
<keyword evidence="4" id="KW-1185">Reference proteome</keyword>
<dbReference type="OrthoDB" id="3980973at2759"/>
<name>A0A1E4S1M0_CYBJN</name>
<evidence type="ECO:0000256" key="2">
    <source>
        <dbReference type="SAM" id="Phobius"/>
    </source>
</evidence>
<dbReference type="GeneID" id="30991404"/>
<sequence length="364" mass="41071">MQSTGESSNDGKSVLFPNSLECYIPTTTSASSSENAKMKLKKAVLRRDSINSDFKNSNANSTTSSSNTPTVESLDKQVAPPSPKRTADDEHIEIHRAEIKPLVIETRARNQRFGNSRESIGANDYEPTPFEDFMERLNINKIANFLRVSSSRLVNKILSSQYINNVNDGKVHIHSFGLGVAMTSIVVMIQPLIVVYLDSWVILLGKLFKHLMAWFVVGAVLSYILNPKKKAKKTRVDIEDGPSFKELQYSVKSSDTSSPTRRSIAGASNRPSAVVRRQTEPYSMTTRKGSQYDGYEDQQALINMTAHAQTNESHRMVPPRPKTAYDHFMEGAFKKEEDKEAYNRFVDLNREDIRRQTEYAFSEK</sequence>
<accession>A0A1E4S1M0</accession>
<evidence type="ECO:0000256" key="1">
    <source>
        <dbReference type="SAM" id="MobiDB-lite"/>
    </source>
</evidence>
<dbReference type="AlphaFoldDB" id="A0A1E4S1M0"/>
<feature type="region of interest" description="Disordered" evidence="1">
    <location>
        <begin position="250"/>
        <end position="290"/>
    </location>
</feature>
<dbReference type="Proteomes" id="UP000094389">
    <property type="component" value="Unassembled WGS sequence"/>
</dbReference>
<gene>
    <name evidence="3" type="ORF">CYBJADRAFT_181614</name>
</gene>
<evidence type="ECO:0000313" key="3">
    <source>
        <dbReference type="EMBL" id="ODV73389.1"/>
    </source>
</evidence>
<keyword evidence="2" id="KW-0472">Membrane</keyword>
<protein>
    <submittedName>
        <fullName evidence="3">Uncharacterized protein</fullName>
    </submittedName>
</protein>
<feature type="transmembrane region" description="Helical" evidence="2">
    <location>
        <begin position="207"/>
        <end position="225"/>
    </location>
</feature>
<keyword evidence="2" id="KW-0812">Transmembrane</keyword>
<organism evidence="3 4">
    <name type="scientific">Cyberlindnera jadinii (strain ATCC 18201 / CBS 1600 / BCRC 20928 / JCM 3617 / NBRC 0987 / NRRL Y-1542)</name>
    <name type="common">Torula yeast</name>
    <name type="synonym">Candida utilis</name>
    <dbReference type="NCBI Taxonomy" id="983966"/>
    <lineage>
        <taxon>Eukaryota</taxon>
        <taxon>Fungi</taxon>
        <taxon>Dikarya</taxon>
        <taxon>Ascomycota</taxon>
        <taxon>Saccharomycotina</taxon>
        <taxon>Saccharomycetes</taxon>
        <taxon>Phaffomycetales</taxon>
        <taxon>Phaffomycetaceae</taxon>
        <taxon>Cyberlindnera</taxon>
    </lineage>
</organism>